<protein>
    <recommendedName>
        <fullName evidence="2">Septum formation initiator</fullName>
    </recommendedName>
</protein>
<reference evidence="1" key="1">
    <citation type="submission" date="2018-06" db="EMBL/GenBank/DDBJ databases">
        <authorList>
            <person name="Zhirakovskaya E."/>
        </authorList>
    </citation>
    <scope>NUCLEOTIDE SEQUENCE</scope>
</reference>
<evidence type="ECO:0008006" key="2">
    <source>
        <dbReference type="Google" id="ProtNLM"/>
    </source>
</evidence>
<sequence length="88" mass="10255">MAVPIFCSMIIVYFLVYGMRGMQDKANLLEEISVLEQEYSLVHERKVDIESHVKLLQPDHVDPDFLDETVREILGVMHEDEIVIPQKK</sequence>
<organism evidence="1">
    <name type="scientific">hydrothermal vent metagenome</name>
    <dbReference type="NCBI Taxonomy" id="652676"/>
    <lineage>
        <taxon>unclassified sequences</taxon>
        <taxon>metagenomes</taxon>
        <taxon>ecological metagenomes</taxon>
    </lineage>
</organism>
<proteinExistence type="predicted"/>
<dbReference type="EMBL" id="UOED01000082">
    <property type="protein sequence ID" value="VAV93581.1"/>
    <property type="molecule type" value="Genomic_DNA"/>
</dbReference>
<accession>A0A3B0RQF0</accession>
<dbReference type="Pfam" id="PF04977">
    <property type="entry name" value="DivIC"/>
    <property type="match status" value="1"/>
</dbReference>
<gene>
    <name evidence="1" type="ORF">MNBD_ALPHA02-115</name>
</gene>
<evidence type="ECO:0000313" key="1">
    <source>
        <dbReference type="EMBL" id="VAV93581.1"/>
    </source>
</evidence>
<dbReference type="InterPro" id="IPR007060">
    <property type="entry name" value="FtsL/DivIC"/>
</dbReference>
<name>A0A3B0RQF0_9ZZZZ</name>
<dbReference type="AlphaFoldDB" id="A0A3B0RQF0"/>